<dbReference type="AlphaFoldDB" id="A0A6B1G058"/>
<sequence length="131" mass="14211">MALYTADTHALAWYWSGSERLSLLAREILDGAMGSLHEVIVSPLVLAELVIIAEKQRVVFDLSAAIIMLQNAPGFRLVDLSARTALLTQQLDMLPDIHDRLIVATALEHGATLLTADEAIIVAGIVPVAWE</sequence>
<evidence type="ECO:0000256" key="3">
    <source>
        <dbReference type="ARBA" id="ARBA00022723"/>
    </source>
</evidence>
<evidence type="ECO:0000256" key="4">
    <source>
        <dbReference type="ARBA" id="ARBA00022801"/>
    </source>
</evidence>
<evidence type="ECO:0000256" key="5">
    <source>
        <dbReference type="HAMAP-Rule" id="MF_00265"/>
    </source>
</evidence>
<evidence type="ECO:0000256" key="2">
    <source>
        <dbReference type="ARBA" id="ARBA00022722"/>
    </source>
</evidence>
<dbReference type="EMBL" id="VYDA01000266">
    <property type="protein sequence ID" value="MYH61511.1"/>
    <property type="molecule type" value="Genomic_DNA"/>
</dbReference>
<accession>A0A6B1G058</accession>
<dbReference type="GO" id="GO:0090729">
    <property type="term" value="F:toxin activity"/>
    <property type="evidence" value="ECO:0007669"/>
    <property type="project" value="UniProtKB-KW"/>
</dbReference>
<protein>
    <recommendedName>
        <fullName evidence="5">Ribonuclease VapC</fullName>
        <shortName evidence="5">RNase VapC</shortName>
        <ecNumber evidence="5">3.1.-.-</ecNumber>
    </recommendedName>
    <alternativeName>
        <fullName evidence="5">Toxin VapC</fullName>
    </alternativeName>
</protein>
<dbReference type="SUPFAM" id="SSF88723">
    <property type="entry name" value="PIN domain-like"/>
    <property type="match status" value="1"/>
</dbReference>
<keyword evidence="1 5" id="KW-1277">Toxin-antitoxin system</keyword>
<dbReference type="InterPro" id="IPR002716">
    <property type="entry name" value="PIN_dom"/>
</dbReference>
<evidence type="ECO:0000256" key="1">
    <source>
        <dbReference type="ARBA" id="ARBA00022649"/>
    </source>
</evidence>
<dbReference type="HAMAP" id="MF_00265">
    <property type="entry name" value="VapC_Nob1"/>
    <property type="match status" value="1"/>
</dbReference>
<keyword evidence="3 5" id="KW-0479">Metal-binding</keyword>
<gene>
    <name evidence="5" type="primary">vapC</name>
    <name evidence="7" type="ORF">F4148_07005</name>
</gene>
<feature type="binding site" evidence="5">
    <location>
        <position position="7"/>
    </location>
    <ligand>
        <name>Mg(2+)</name>
        <dbReference type="ChEBI" id="CHEBI:18420"/>
    </ligand>
</feature>
<comment type="similarity">
    <text evidence="5">Belongs to the PINc/VapC protein family.</text>
</comment>
<reference evidence="7" key="1">
    <citation type="submission" date="2019-09" db="EMBL/GenBank/DDBJ databases">
        <title>Characterisation of the sponge microbiome using genome-centric metagenomics.</title>
        <authorList>
            <person name="Engelberts J.P."/>
            <person name="Robbins S.J."/>
            <person name="De Goeij J.M."/>
            <person name="Aranda M."/>
            <person name="Bell S.C."/>
            <person name="Webster N.S."/>
        </authorList>
    </citation>
    <scope>NUCLEOTIDE SEQUENCE</scope>
    <source>
        <strain evidence="7">SB0675_bin_29</strain>
    </source>
</reference>
<keyword evidence="4 5" id="KW-0378">Hydrolase</keyword>
<dbReference type="GO" id="GO:0000287">
    <property type="term" value="F:magnesium ion binding"/>
    <property type="evidence" value="ECO:0007669"/>
    <property type="project" value="UniProtKB-UniRule"/>
</dbReference>
<dbReference type="GO" id="GO:0016787">
    <property type="term" value="F:hydrolase activity"/>
    <property type="evidence" value="ECO:0007669"/>
    <property type="project" value="UniProtKB-KW"/>
</dbReference>
<dbReference type="InterPro" id="IPR041705">
    <property type="entry name" value="PIN_Sll0205"/>
</dbReference>
<comment type="cofactor">
    <cofactor evidence="5">
        <name>Mg(2+)</name>
        <dbReference type="ChEBI" id="CHEBI:18420"/>
    </cofactor>
</comment>
<comment type="caution">
    <text evidence="7">The sequence shown here is derived from an EMBL/GenBank/DDBJ whole genome shotgun (WGS) entry which is preliminary data.</text>
</comment>
<dbReference type="EC" id="3.1.-.-" evidence="5"/>
<dbReference type="InterPro" id="IPR029060">
    <property type="entry name" value="PIN-like_dom_sf"/>
</dbReference>
<proteinExistence type="inferred from homology"/>
<keyword evidence="2 5" id="KW-0540">Nuclease</keyword>
<dbReference type="Pfam" id="PF01850">
    <property type="entry name" value="PIN"/>
    <property type="match status" value="1"/>
</dbReference>
<keyword evidence="5" id="KW-0460">Magnesium</keyword>
<name>A0A6B1G058_9CHLR</name>
<evidence type="ECO:0000313" key="7">
    <source>
        <dbReference type="EMBL" id="MYH61511.1"/>
    </source>
</evidence>
<feature type="binding site" evidence="5">
    <location>
        <position position="99"/>
    </location>
    <ligand>
        <name>Mg(2+)</name>
        <dbReference type="ChEBI" id="CHEBI:18420"/>
    </ligand>
</feature>
<keyword evidence="5" id="KW-0800">Toxin</keyword>
<evidence type="ECO:0000259" key="6">
    <source>
        <dbReference type="Pfam" id="PF01850"/>
    </source>
</evidence>
<feature type="domain" description="PIN" evidence="6">
    <location>
        <begin position="7"/>
        <end position="120"/>
    </location>
</feature>
<dbReference type="Gene3D" id="3.40.50.1010">
    <property type="entry name" value="5'-nuclease"/>
    <property type="match status" value="1"/>
</dbReference>
<organism evidence="7">
    <name type="scientific">Caldilineaceae bacterium SB0675_bin_29</name>
    <dbReference type="NCBI Taxonomy" id="2605266"/>
    <lineage>
        <taxon>Bacteria</taxon>
        <taxon>Bacillati</taxon>
        <taxon>Chloroflexota</taxon>
        <taxon>Caldilineae</taxon>
        <taxon>Caldilineales</taxon>
        <taxon>Caldilineaceae</taxon>
    </lineage>
</organism>
<dbReference type="GO" id="GO:0004540">
    <property type="term" value="F:RNA nuclease activity"/>
    <property type="evidence" value="ECO:0007669"/>
    <property type="project" value="InterPro"/>
</dbReference>
<comment type="function">
    <text evidence="5">Toxic component of a toxin-antitoxin (TA) system. An RNase.</text>
</comment>
<dbReference type="InterPro" id="IPR022907">
    <property type="entry name" value="VapC_family"/>
</dbReference>
<dbReference type="CDD" id="cd09872">
    <property type="entry name" value="PIN_Sll0205-like"/>
    <property type="match status" value="1"/>
</dbReference>